<feature type="transmembrane region" description="Helical" evidence="1">
    <location>
        <begin position="39"/>
        <end position="55"/>
    </location>
</feature>
<dbReference type="KEGG" id="pard:DN92_09400"/>
<dbReference type="AlphaFoldDB" id="A0A6M9PQY3"/>
<feature type="transmembrane region" description="Helical" evidence="1">
    <location>
        <begin position="126"/>
        <end position="144"/>
    </location>
</feature>
<evidence type="ECO:0000256" key="1">
    <source>
        <dbReference type="SAM" id="Phobius"/>
    </source>
</evidence>
<keyword evidence="1" id="KW-0472">Membrane</keyword>
<dbReference type="Pfam" id="PF11086">
    <property type="entry name" value="DUF2878"/>
    <property type="match status" value="1"/>
</dbReference>
<evidence type="ECO:0000313" key="2">
    <source>
        <dbReference type="EMBL" id="QKM61225.1"/>
    </source>
</evidence>
<dbReference type="EMBL" id="CP028940">
    <property type="protein sequence ID" value="QKM61225.1"/>
    <property type="molecule type" value="Genomic_DNA"/>
</dbReference>
<dbReference type="InterPro" id="IPR021306">
    <property type="entry name" value="DUF2878"/>
</dbReference>
<organism evidence="2 3">
    <name type="scientific">Polynucleobacter arcticus</name>
    <dbReference type="NCBI Taxonomy" id="1743165"/>
    <lineage>
        <taxon>Bacteria</taxon>
        <taxon>Pseudomonadati</taxon>
        <taxon>Pseudomonadota</taxon>
        <taxon>Betaproteobacteria</taxon>
        <taxon>Burkholderiales</taxon>
        <taxon>Burkholderiaceae</taxon>
        <taxon>Polynucleobacter</taxon>
    </lineage>
</organism>
<keyword evidence="3" id="KW-1185">Reference proteome</keyword>
<keyword evidence="1" id="KW-1133">Transmembrane helix</keyword>
<protein>
    <submittedName>
        <fullName evidence="2">DUF2878 domain-containing protein</fullName>
    </submittedName>
</protein>
<feature type="transmembrane region" description="Helical" evidence="1">
    <location>
        <begin position="101"/>
        <end position="121"/>
    </location>
</feature>
<keyword evidence="1" id="KW-0812">Transmembrane</keyword>
<sequence>MAFFLGSVVWSGSMAKFWNFVFFQAGWFSCIIGAANNQVFWPVIGTLLYLAIHIWRSEHPKFELKLILKALIFGVCTDTLIANLGFLHFQDAWPSPYLSPFWMWTLWALVASTINGSLSWLRSKPLLGALLGAISGPLSYEAGIRMGAGSWGEHGQLGGLLFLAIVWGAAIPLFFYWHGRHIRLSLEQNQ</sequence>
<reference evidence="2 3" key="1">
    <citation type="submission" date="2018-04" db="EMBL/GenBank/DDBJ databases">
        <title>Polynucleobacter sp. UK-Long2-W17 genome.</title>
        <authorList>
            <person name="Hahn M.W."/>
        </authorList>
    </citation>
    <scope>NUCLEOTIDE SEQUENCE [LARGE SCALE GENOMIC DNA]</scope>
    <source>
        <strain evidence="2 3">UK-Long2-W17</strain>
    </source>
</reference>
<proteinExistence type="predicted"/>
<dbReference type="Proteomes" id="UP000501090">
    <property type="component" value="Chromosome"/>
</dbReference>
<evidence type="ECO:0000313" key="3">
    <source>
        <dbReference type="Proteomes" id="UP000501090"/>
    </source>
</evidence>
<gene>
    <name evidence="2" type="ORF">DN92_09400</name>
</gene>
<accession>A0A6M9PQY3</accession>
<feature type="transmembrane region" description="Helical" evidence="1">
    <location>
        <begin position="67"/>
        <end position="89"/>
    </location>
</feature>
<feature type="transmembrane region" description="Helical" evidence="1">
    <location>
        <begin position="156"/>
        <end position="177"/>
    </location>
</feature>
<name>A0A6M9PQY3_9BURK</name>